<gene>
    <name evidence="1" type="ORF">QO014_004582</name>
</gene>
<reference evidence="1 2" key="1">
    <citation type="submission" date="2023-07" db="EMBL/GenBank/DDBJ databases">
        <title>Genomic Encyclopedia of Type Strains, Phase IV (KMG-IV): sequencing the most valuable type-strain genomes for metagenomic binning, comparative biology and taxonomic classification.</title>
        <authorList>
            <person name="Goeker M."/>
        </authorList>
    </citation>
    <scope>NUCLEOTIDE SEQUENCE [LARGE SCALE GENOMIC DNA]</scope>
    <source>
        <strain evidence="1 2">B6-8</strain>
    </source>
</reference>
<keyword evidence="2" id="KW-1185">Reference proteome</keyword>
<protein>
    <recommendedName>
        <fullName evidence="3">DUF3990 domain-containing protein</fullName>
    </recommendedName>
</protein>
<accession>A0ABU0HCW9</accession>
<dbReference type="EMBL" id="JAUSVO010000007">
    <property type="protein sequence ID" value="MDQ0440169.1"/>
    <property type="molecule type" value="Genomic_DNA"/>
</dbReference>
<dbReference type="Proteomes" id="UP001241603">
    <property type="component" value="Unassembled WGS sequence"/>
</dbReference>
<dbReference type="RefSeq" id="WP_266351042.1">
    <property type="nucleotide sequence ID" value="NZ_JAPKNG010000007.1"/>
</dbReference>
<proteinExistence type="predicted"/>
<dbReference type="SUPFAM" id="SSF56399">
    <property type="entry name" value="ADP-ribosylation"/>
    <property type="match status" value="1"/>
</dbReference>
<evidence type="ECO:0000313" key="1">
    <source>
        <dbReference type="EMBL" id="MDQ0440169.1"/>
    </source>
</evidence>
<evidence type="ECO:0000313" key="2">
    <source>
        <dbReference type="Proteomes" id="UP001241603"/>
    </source>
</evidence>
<organism evidence="1 2">
    <name type="scientific">Kaistia dalseonensis</name>
    <dbReference type="NCBI Taxonomy" id="410840"/>
    <lineage>
        <taxon>Bacteria</taxon>
        <taxon>Pseudomonadati</taxon>
        <taxon>Pseudomonadota</taxon>
        <taxon>Alphaproteobacteria</taxon>
        <taxon>Hyphomicrobiales</taxon>
        <taxon>Kaistiaceae</taxon>
        <taxon>Kaistia</taxon>
    </lineage>
</organism>
<sequence length="192" mass="21662">MHKLSTTFVLGYHGCDKAVGEALLNGEPFKKSANEWDWLGHGIYFWEANPARALEFAKEQQTRKLARGERFDEPFVVGAVVDLGYCLDFMSSMAEDALLAAYQSYREISETARIPLPENVGGSDKLQRNLDCAVVNHLIDIQRSRGRPLDTVRAVFVEGKEIYQEAGFRRKTHIQISVINPDCIKGVFRLPT</sequence>
<name>A0ABU0HCW9_9HYPH</name>
<evidence type="ECO:0008006" key="3">
    <source>
        <dbReference type="Google" id="ProtNLM"/>
    </source>
</evidence>
<comment type="caution">
    <text evidence="1">The sequence shown here is derived from an EMBL/GenBank/DDBJ whole genome shotgun (WGS) entry which is preliminary data.</text>
</comment>